<name>A0A382W323_9ZZZZ</name>
<dbReference type="AlphaFoldDB" id="A0A382W323"/>
<accession>A0A382W323</accession>
<dbReference type="EMBL" id="UINC01156663">
    <property type="protein sequence ID" value="SVD53212.1"/>
    <property type="molecule type" value="Genomic_DNA"/>
</dbReference>
<organism evidence="1">
    <name type="scientific">marine metagenome</name>
    <dbReference type="NCBI Taxonomy" id="408172"/>
    <lineage>
        <taxon>unclassified sequences</taxon>
        <taxon>metagenomes</taxon>
        <taxon>ecological metagenomes</taxon>
    </lineage>
</organism>
<sequence length="248" mass="28935">MINIGILGSSYSRGQHYDKGNTVPTLKQTKKTLANGNVPFEHWFEKHKTKIDYNFINVALPGHGTEHYLNKIISLKRCEDIKAVVIESVGNRSGFNYFDEKVDANFRFIYGRSIYELGRRLTKKEGDLKQLVRGMFNNNMGLLSYYENCFVDTLGYKLNTADYKQYKKSALRLARIDTSQEFFGFLDLYQSISLCNMLDIKCILWGHSWGFEDWPGFQEMLQGATYVLFPNAINAKEYYRKKYKYDDD</sequence>
<gene>
    <name evidence="1" type="ORF">METZ01_LOCUS406066</name>
</gene>
<evidence type="ECO:0000313" key="1">
    <source>
        <dbReference type="EMBL" id="SVD53212.1"/>
    </source>
</evidence>
<proteinExistence type="predicted"/>
<reference evidence="1" key="1">
    <citation type="submission" date="2018-05" db="EMBL/GenBank/DDBJ databases">
        <authorList>
            <person name="Lanie J.A."/>
            <person name="Ng W.-L."/>
            <person name="Kazmierczak K.M."/>
            <person name="Andrzejewski T.M."/>
            <person name="Davidsen T.M."/>
            <person name="Wayne K.J."/>
            <person name="Tettelin H."/>
            <person name="Glass J.I."/>
            <person name="Rusch D."/>
            <person name="Podicherti R."/>
            <person name="Tsui H.-C.T."/>
            <person name="Winkler M.E."/>
        </authorList>
    </citation>
    <scope>NUCLEOTIDE SEQUENCE</scope>
</reference>
<feature type="non-terminal residue" evidence="1">
    <location>
        <position position="248"/>
    </location>
</feature>
<protein>
    <submittedName>
        <fullName evidence="1">Uncharacterized protein</fullName>
    </submittedName>
</protein>